<feature type="compositionally biased region" description="Basic and acidic residues" evidence="4">
    <location>
        <begin position="899"/>
        <end position="912"/>
    </location>
</feature>
<feature type="compositionally biased region" description="Basic and acidic residues" evidence="4">
    <location>
        <begin position="860"/>
        <end position="870"/>
    </location>
</feature>
<feature type="compositionally biased region" description="Basic and acidic residues" evidence="4">
    <location>
        <begin position="824"/>
        <end position="837"/>
    </location>
</feature>
<dbReference type="OrthoDB" id="10068079at2759"/>
<feature type="compositionally biased region" description="Basic and acidic residues" evidence="4">
    <location>
        <begin position="584"/>
        <end position="593"/>
    </location>
</feature>
<evidence type="ECO:0000256" key="4">
    <source>
        <dbReference type="SAM" id="MobiDB-lite"/>
    </source>
</evidence>
<keyword evidence="2" id="KW-0964">Secreted</keyword>
<feature type="compositionally biased region" description="Basic and acidic residues" evidence="4">
    <location>
        <begin position="952"/>
        <end position="963"/>
    </location>
</feature>
<evidence type="ECO:0000256" key="3">
    <source>
        <dbReference type="ARBA" id="ARBA00022729"/>
    </source>
</evidence>
<feature type="region of interest" description="Disordered" evidence="4">
    <location>
        <begin position="2170"/>
        <end position="2264"/>
    </location>
</feature>
<feature type="compositionally biased region" description="Basic and acidic residues" evidence="4">
    <location>
        <begin position="1400"/>
        <end position="1417"/>
    </location>
</feature>
<feature type="region of interest" description="Disordered" evidence="4">
    <location>
        <begin position="1000"/>
        <end position="1545"/>
    </location>
</feature>
<feature type="compositionally biased region" description="Basic and acidic residues" evidence="4">
    <location>
        <begin position="1982"/>
        <end position="2000"/>
    </location>
</feature>
<feature type="compositionally biased region" description="Polar residues" evidence="4">
    <location>
        <begin position="844"/>
        <end position="855"/>
    </location>
</feature>
<evidence type="ECO:0000256" key="1">
    <source>
        <dbReference type="ARBA" id="ARBA00004613"/>
    </source>
</evidence>
<feature type="region of interest" description="Disordered" evidence="4">
    <location>
        <begin position="323"/>
        <end position="342"/>
    </location>
</feature>
<feature type="compositionally biased region" description="Basic and acidic residues" evidence="4">
    <location>
        <begin position="1879"/>
        <end position="1958"/>
    </location>
</feature>
<feature type="compositionally biased region" description="Basic and acidic residues" evidence="4">
    <location>
        <begin position="706"/>
        <end position="731"/>
    </location>
</feature>
<feature type="compositionally biased region" description="Basic and acidic residues" evidence="4">
    <location>
        <begin position="971"/>
        <end position="985"/>
    </location>
</feature>
<feature type="compositionally biased region" description="Basic and acidic residues" evidence="4">
    <location>
        <begin position="1668"/>
        <end position="1684"/>
    </location>
</feature>
<feature type="compositionally biased region" description="Basic and acidic residues" evidence="4">
    <location>
        <begin position="2093"/>
        <end position="2111"/>
    </location>
</feature>
<reference evidence="6 7" key="1">
    <citation type="submission" date="2020-11" db="EMBL/GenBank/DDBJ databases">
        <authorList>
            <person name="Wallbank WR R."/>
            <person name="Pardo Diaz C."/>
            <person name="Kozak K."/>
            <person name="Martin S."/>
            <person name="Jiggins C."/>
            <person name="Moest M."/>
            <person name="Warren A I."/>
            <person name="Generalovic N T."/>
            <person name="Byers J.R.P. K."/>
            <person name="Montejo-Kovacevich G."/>
            <person name="Yen C E."/>
        </authorList>
    </citation>
    <scope>NUCLEOTIDE SEQUENCE [LARGE SCALE GENOMIC DNA]</scope>
</reference>
<protein>
    <recommendedName>
        <fullName evidence="5">VWFC domain-containing protein</fullName>
    </recommendedName>
</protein>
<feature type="compositionally biased region" description="Basic and acidic residues" evidence="4">
    <location>
        <begin position="1509"/>
        <end position="1529"/>
    </location>
</feature>
<dbReference type="PANTHER" id="PTHR46698:SF3">
    <property type="entry name" value="TENECTIN ISOFORM 1-RELATED"/>
    <property type="match status" value="1"/>
</dbReference>
<dbReference type="GO" id="GO:0005576">
    <property type="term" value="C:extracellular region"/>
    <property type="evidence" value="ECO:0007669"/>
    <property type="project" value="UniProtKB-SubCell"/>
</dbReference>
<feature type="region of interest" description="Disordered" evidence="4">
    <location>
        <begin position="1557"/>
        <end position="2156"/>
    </location>
</feature>
<evidence type="ECO:0000313" key="7">
    <source>
        <dbReference type="Proteomes" id="UP000594454"/>
    </source>
</evidence>
<gene>
    <name evidence="6" type="ORF">HERILL_LOCUS898</name>
</gene>
<comment type="subcellular location">
    <subcellularLocation>
        <location evidence="1">Secreted</location>
    </subcellularLocation>
</comment>
<dbReference type="EMBL" id="LR899009">
    <property type="protein sequence ID" value="CAD7077561.1"/>
    <property type="molecule type" value="Genomic_DNA"/>
</dbReference>
<feature type="compositionally biased region" description="Acidic residues" evidence="4">
    <location>
        <begin position="2251"/>
        <end position="2261"/>
    </location>
</feature>
<feature type="compositionally biased region" description="Polar residues" evidence="4">
    <location>
        <begin position="1182"/>
        <end position="1191"/>
    </location>
</feature>
<dbReference type="PROSITE" id="PS50184">
    <property type="entry name" value="VWFC_2"/>
    <property type="match status" value="1"/>
</dbReference>
<feature type="compositionally biased region" description="Basic and acidic residues" evidence="4">
    <location>
        <begin position="1799"/>
        <end position="1810"/>
    </location>
</feature>
<sequence length="2420" mass="261838">MRSARYQKKFELKEKKRKIAFIGSAPLHESTDLEQYSGTCYYNYNHYNEGDRILTNEPCLNCTCHNQMLMCYLRVCPFTKPIGHDCVVEKREDQCCPIITCPDVPVELVDHKSDSKNEIGFAEKYGCYIENKFYPEGAQVPSNPHKPCELCYCIRNRTSCLMQECTLHVDGCQPIYNRGVCCPVRYDCEHDSIISGGPYLEDSHTTVRPTEGFILTTLPSIKDSSSCVYNDETFADGALIPDTKPCEHCYCMKGDIVCAVQECAIPIEHPNGKNCTYLPPPAGECCPQSYICQDDDIIHNILDEKHDLESSHVDGAITTVASLGAQEEGGEETGTTESSGDLHHKLHETVSEEDVQLQEHIDDIIQTSTVKSSEPEANQEGAEGTTISSTGNIKFAQEATTQLPESQTHHEEEGEPIHEAEHPLDIIDSTQRPVEDLATEQPIKSEQGIEQELTPTTDSLESTYLTPNEIVPIIIPGEGDCLYNNVTYKNNTEVPSVTKCDEHCICLSSIIKCRKVECVVALGANCRVVESSDPDACCPTYECEQDEPTKDHATEQAIDEEKPATTVSSLSLEQEESATVGGEDSEKKDHIEGELAPGESAQPGESQSEHELSEPLPTKIVPSETVGAQDQVEVEEQHAESGQALEGGLITDHTESNLQGADEQTPITHIQEQESTDSPAILSPQIPEGEQEQGLPQGAGSDEKEESAHPDHTEASEQLHPEQPAEGHEENANLEPESAQPTDSPQTESAHLPTIGVESEAKPESHTESSESIIDQEPEKDISQSPITEISPETPETYSEDLGLQQPTTGKPPLIHYPIPGEQDAEKEHGTTEKIVEQEIEQAGQEQSTEGQIAGSQEADLDRKHVRPEDIPETTDSAPSPALESMSHVTTVSPAGSDKPLEEHATDDKLSGEELLPQTPSVEKDQAGAIPSESPEQLAGQEEPQEQGGQDQRLEGSGDEQIHPDIAQIPEEAKPEQPDSDKELTTDELMSAVLDILKATDAPLEEQPLTTEKILEKPAEELDASLAPETEESKPAAPELPIDEQTHKPIDQSLEEKPQESAEKEPLPAEGQEEPKPEIAEPSIDKEQASMQGELPSETPAPSIEEAAHSTETSVDKQDQELEQQEPEKPLEHGQVPEDINIHHPSDDKDHVFSMMVDNFEEKTTAQPEIAVGQPAEEQLAEGQSTESQLSEGELVESQPAESLPVESHPAEGQSAESLPEASQPAGSLPSESQPTETQPGEGQLAESQPAEGQSVESLPAAGQTDETLPSEGQSTESLPADGQSTERLPAGDHPAESQPAEGQSAESLPTEGQPAESQPAVDQSTDSLAAGGQPTESQPAESEGVQIPEAEPTIPSETINQIIEDAEHQTELPVKHTEIVGTIKPEGESSTQPGQSAEQPDKTGEHPSDDERKEDIASDLTTTSSILAGADKQGETLETATEIQGEHPGPSEAVHTGEPSESAESGTPSPVIPEKEDEHLGSDINITEGSVSADDKQEGLIEQTEATIKIDEQKEQLPEEHIATDRTPIEQAQEENLPTEHVPEEHTIATGDQTLEAQTPASEQPAPAIEEHSPALEEHVPALEEHTPASEEHAPAIEDQTPAPVEHEPALEEHTPVTEEHAPTIEEHTPASEEHAPALEEHTPVPEEHAPALEEHTPASEELVPALEEHTPASQEEPLKEIDSVPTSQPIPEENVNAIDGSLPEEHAAAPEQEIPEEQTSAPAVQIAEEHTTSSQEAHPEGPVSIPADSLPESPEELVPQSHVTESPEELTPEAHVTDGQLLEGVTSSPAPAASLPDETKQEAPESHPEPGQLPESQTEAGHLPESHTELEHLPESHTESEQLPESQTETGHLPETHLGAEPESHTESEQVPQSPEEAVHLPESHLESEHLPEGHTEYEHLPESQTELEHLPESHTESEHLPQSHTESAHLPESHPELEQLPESHTESAEAPEGHVELGSLPEGHPEEEHLPESQTELAHLPESHTESEQLPETHAEDAASQGSLPESGSELDDTLKGEISESTTLSSSTAEEAAKPALIDEDLNKIKQPAIGQESGLGESTTVQSVADEKISTEQAILEEAHPVAQESDESAKPEEEADQHHIKDHLATEQAPTIKPDVEEHKTESSLAIEEATHKDISTDGLSQTTEAYESLNKTEHHGAIDAAAPEHPQEQESITHEPQTTHSSHPHHPHKPHYPTSGETHDGFDHGSHPAHGHPGSGHFGVPGTDSQPTEPDFGPLPGHYPSFGGDEDYTEEEDPSAFGPGTCRYGGKLFVSAQQIPRDDPCDFCFCFRSDIICLQQSCPPPISGCHEEPISGFCCPRYECPVLMGGVLNLTTTTTTTTTVPPLAQHRPSELIKRTGCYIGGQSYKVGEAIDSASGPCIQCSCGGDGQMKCEPKVCTPEPMLRQMIAVVASRRR</sequence>
<feature type="compositionally biased region" description="Basic and acidic residues" evidence="4">
    <location>
        <begin position="1606"/>
        <end position="1660"/>
    </location>
</feature>
<evidence type="ECO:0000256" key="2">
    <source>
        <dbReference type="ARBA" id="ARBA00022525"/>
    </source>
</evidence>
<dbReference type="Proteomes" id="UP000594454">
    <property type="component" value="Chromosome 1"/>
</dbReference>
<feature type="region of interest" description="Disordered" evidence="4">
    <location>
        <begin position="543"/>
        <end position="988"/>
    </location>
</feature>
<feature type="compositionally biased region" description="Basic and acidic residues" evidence="4">
    <location>
        <begin position="1824"/>
        <end position="1842"/>
    </location>
</feature>
<keyword evidence="3" id="KW-0732">Signal</keyword>
<feature type="region of interest" description="Disordered" evidence="4">
    <location>
        <begin position="369"/>
        <end position="421"/>
    </location>
</feature>
<feature type="compositionally biased region" description="Polar residues" evidence="4">
    <location>
        <begin position="1389"/>
        <end position="1399"/>
    </location>
</feature>
<feature type="compositionally biased region" description="Polar residues" evidence="4">
    <location>
        <begin position="739"/>
        <end position="749"/>
    </location>
</feature>
<feature type="compositionally biased region" description="Basic and acidic residues" evidence="4">
    <location>
        <begin position="1044"/>
        <end position="1088"/>
    </location>
</feature>
<feature type="compositionally biased region" description="Basic and acidic residues" evidence="4">
    <location>
        <begin position="2204"/>
        <end position="2213"/>
    </location>
</feature>
<feature type="compositionally biased region" description="Low complexity" evidence="4">
    <location>
        <begin position="2023"/>
        <end position="2034"/>
    </location>
</feature>
<feature type="compositionally biased region" description="Basic and acidic residues" evidence="4">
    <location>
        <begin position="1854"/>
        <end position="1870"/>
    </location>
</feature>
<dbReference type="PANTHER" id="PTHR46698">
    <property type="entry name" value="CROSSVEINLESS 2"/>
    <property type="match status" value="1"/>
</dbReference>
<evidence type="ECO:0000313" key="6">
    <source>
        <dbReference type="EMBL" id="CAD7077561.1"/>
    </source>
</evidence>
<feature type="compositionally biased region" description="Polar residues" evidence="4">
    <location>
        <begin position="1265"/>
        <end position="1287"/>
    </location>
</feature>
<feature type="compositionally biased region" description="Basic and acidic residues" evidence="4">
    <location>
        <begin position="547"/>
        <end position="563"/>
    </location>
</feature>
<dbReference type="InParanoid" id="A0A7R8YPN1"/>
<feature type="compositionally biased region" description="Basic residues" evidence="4">
    <location>
        <begin position="2189"/>
        <end position="2198"/>
    </location>
</feature>
<feature type="compositionally biased region" description="Low complexity" evidence="4">
    <location>
        <begin position="936"/>
        <end position="951"/>
    </location>
</feature>
<feature type="compositionally biased region" description="Basic and acidic residues" evidence="4">
    <location>
        <begin position="1570"/>
        <end position="1597"/>
    </location>
</feature>
<feature type="compositionally biased region" description="Polar residues" evidence="4">
    <location>
        <begin position="385"/>
        <end position="406"/>
    </location>
</feature>
<feature type="compositionally biased region" description="Basic and acidic residues" evidence="4">
    <location>
        <begin position="407"/>
        <end position="421"/>
    </location>
</feature>
<dbReference type="InterPro" id="IPR052424">
    <property type="entry name" value="Kielin_Chordin-BMP_Reg"/>
</dbReference>
<dbReference type="Gene3D" id="2.10.70.10">
    <property type="entry name" value="Complement Module, domain 1"/>
    <property type="match status" value="1"/>
</dbReference>
<evidence type="ECO:0000259" key="5">
    <source>
        <dbReference type="PROSITE" id="PS50184"/>
    </source>
</evidence>
<proteinExistence type="predicted"/>
<dbReference type="SUPFAM" id="SSF57603">
    <property type="entry name" value="FnI-like domain"/>
    <property type="match status" value="6"/>
</dbReference>
<feature type="compositionally biased region" description="Polar residues" evidence="4">
    <location>
        <begin position="1230"/>
        <end position="1241"/>
    </location>
</feature>
<feature type="compositionally biased region" description="Basic and acidic residues" evidence="4">
    <location>
        <begin position="1106"/>
        <end position="1152"/>
    </location>
</feature>
<feature type="domain" description="VWFC" evidence="5">
    <location>
        <begin position="225"/>
        <end position="293"/>
    </location>
</feature>
<feature type="compositionally biased region" description="Polar residues" evidence="4">
    <location>
        <begin position="1843"/>
        <end position="1852"/>
    </location>
</feature>
<feature type="compositionally biased region" description="Basic and acidic residues" evidence="4">
    <location>
        <begin position="759"/>
        <end position="769"/>
    </location>
</feature>
<feature type="compositionally biased region" description="Basic and acidic residues" evidence="4">
    <location>
        <begin position="1366"/>
        <end position="1379"/>
    </location>
</feature>
<accession>A0A7R8YPN1</accession>
<keyword evidence="7" id="KW-1185">Reference proteome</keyword>
<dbReference type="InterPro" id="IPR001007">
    <property type="entry name" value="VWF_dom"/>
</dbReference>
<organism evidence="6 7">
    <name type="scientific">Hermetia illucens</name>
    <name type="common">Black soldier fly</name>
    <dbReference type="NCBI Taxonomy" id="343691"/>
    <lineage>
        <taxon>Eukaryota</taxon>
        <taxon>Metazoa</taxon>
        <taxon>Ecdysozoa</taxon>
        <taxon>Arthropoda</taxon>
        <taxon>Hexapoda</taxon>
        <taxon>Insecta</taxon>
        <taxon>Pterygota</taxon>
        <taxon>Neoptera</taxon>
        <taxon>Endopterygota</taxon>
        <taxon>Diptera</taxon>
        <taxon>Brachycera</taxon>
        <taxon>Stratiomyomorpha</taxon>
        <taxon>Stratiomyidae</taxon>
        <taxon>Hermetiinae</taxon>
        <taxon>Hermetia</taxon>
    </lineage>
</organism>
<name>A0A7R8YPN1_HERIL</name>
<dbReference type="SMART" id="SM00214">
    <property type="entry name" value="VWC"/>
    <property type="match status" value="4"/>
</dbReference>